<keyword evidence="3" id="KW-1185">Reference proteome</keyword>
<dbReference type="InterPro" id="IPR027939">
    <property type="entry name" value="NMT1/THI5"/>
</dbReference>
<dbReference type="Proteomes" id="UP000199126">
    <property type="component" value="Unassembled WGS sequence"/>
</dbReference>
<reference evidence="3" key="1">
    <citation type="submission" date="2016-10" db="EMBL/GenBank/DDBJ databases">
        <authorList>
            <person name="Varghese N."/>
            <person name="Submissions S."/>
        </authorList>
    </citation>
    <scope>NUCLEOTIDE SEQUENCE [LARGE SCALE GENOMIC DNA]</scope>
    <source>
        <strain evidence="3">CGMCC 1.10121</strain>
    </source>
</reference>
<dbReference type="InterPro" id="IPR015168">
    <property type="entry name" value="SsuA/THI5"/>
</dbReference>
<feature type="domain" description="SsuA/THI5-like" evidence="1">
    <location>
        <begin position="163"/>
        <end position="367"/>
    </location>
</feature>
<sequence>MRWREYPVLPDGDARFEAFRTGLDDDAARVLAYLVGRRESDNVESNEATRLELRVGTGLGRDATIEALTTLETRDLVRCTTVARDSRGRPPKGWTTAADRETLSTRIRSHHSYRLCERADEVARRLGATPPSDWLDDVEPTVPASDTTAELTVVLNWVPNGLHAPLIAATDFAERNGVEITLESARGSGSALKQLRTGSADIAVVGAASFCRDAEESFVPLALLFQRSMAVLYTTTERLGEPFTTVEQLRGRRLAVSPDSEVSRLARLFLAQSRLLDDVEIVAVAGEEREALVDGDAAVATGMPIDVRELAAAGYDVSSLAVADHFPVPGPALVTTAAKLRREPATVLRFLMGTVAGATAARTHPERTARRVADRSDDDVASERWRIERVRDQSVGERGWGWQTLAAWERLEAALRSEATG</sequence>
<organism evidence="2 3">
    <name type="scientific">Halogranum amylolyticum</name>
    <dbReference type="NCBI Taxonomy" id="660520"/>
    <lineage>
        <taxon>Archaea</taxon>
        <taxon>Methanobacteriati</taxon>
        <taxon>Methanobacteriota</taxon>
        <taxon>Stenosarchaea group</taxon>
        <taxon>Halobacteria</taxon>
        <taxon>Halobacteriales</taxon>
        <taxon>Haloferacaceae</taxon>
    </lineage>
</organism>
<dbReference type="Gene3D" id="3.40.190.10">
    <property type="entry name" value="Periplasmic binding protein-like II"/>
    <property type="match status" value="2"/>
</dbReference>
<dbReference type="RefSeq" id="WP_089825235.1">
    <property type="nucleotide sequence ID" value="NZ_FODV01000007.1"/>
</dbReference>
<dbReference type="Pfam" id="PF09084">
    <property type="entry name" value="NMT1"/>
    <property type="match status" value="1"/>
</dbReference>
<dbReference type="PANTHER" id="PTHR31528:SF15">
    <property type="entry name" value="RIBOFLAVIN-BINDING PROTEIN RIBY"/>
    <property type="match status" value="1"/>
</dbReference>
<accession>A0A1H8TIF5</accession>
<dbReference type="GO" id="GO:0009228">
    <property type="term" value="P:thiamine biosynthetic process"/>
    <property type="evidence" value="ECO:0007669"/>
    <property type="project" value="InterPro"/>
</dbReference>
<dbReference type="AlphaFoldDB" id="A0A1H8TIF5"/>
<dbReference type="OrthoDB" id="157197at2157"/>
<evidence type="ECO:0000313" key="2">
    <source>
        <dbReference type="EMBL" id="SEO90657.1"/>
    </source>
</evidence>
<gene>
    <name evidence="2" type="ORF">SAMN04487948_10778</name>
</gene>
<protein>
    <submittedName>
        <fullName evidence="2">ABC-type nitrate/sulfonate/bicarbonate transport system, substrate-binding protein</fullName>
    </submittedName>
</protein>
<dbReference type="PANTHER" id="PTHR31528">
    <property type="entry name" value="4-AMINO-5-HYDROXYMETHYL-2-METHYLPYRIMIDINE PHOSPHATE SYNTHASE THI11-RELATED"/>
    <property type="match status" value="1"/>
</dbReference>
<name>A0A1H8TIF5_9EURY</name>
<dbReference type="SUPFAM" id="SSF53850">
    <property type="entry name" value="Periplasmic binding protein-like II"/>
    <property type="match status" value="1"/>
</dbReference>
<proteinExistence type="predicted"/>
<evidence type="ECO:0000313" key="3">
    <source>
        <dbReference type="Proteomes" id="UP000199126"/>
    </source>
</evidence>
<evidence type="ECO:0000259" key="1">
    <source>
        <dbReference type="Pfam" id="PF09084"/>
    </source>
</evidence>
<dbReference type="EMBL" id="FODV01000007">
    <property type="protein sequence ID" value="SEO90657.1"/>
    <property type="molecule type" value="Genomic_DNA"/>
</dbReference>